<comment type="similarity">
    <text evidence="1">Belongs to the shaker potassium channel beta subunit family.</text>
</comment>
<keyword evidence="2" id="KW-0521">NADP</keyword>
<dbReference type="Proteomes" id="UP000651452">
    <property type="component" value="Unassembled WGS sequence"/>
</dbReference>
<sequence>MSAEVPKDLPEMEYRFVGKSGLQISAISLGGWLTYGGHVGDENTFACLKAAFDAGINFFDAAESYSGGESERVMGRAIKHFGWNRNDIVVSTKIYWGTHNSTLPSPRNKINNLGLSRKHLIEGTEAALARLQLSYVDIIYAHRPDRQTPVEETVRAFNFLINTGKALYWGTSEWLPSEIEEAWAVADRLGLIGPIVEQPGYSLLRRDKVDDEFKNAKLFERRGLGLTVFSPLGGGLLTGKYIDGVPEDSRLKTSEDPYIQSVIKTVDTPAWKEQQDKIRALIKVAESLGTDVATLSMAWVLSNKNVTSAITGASRPEQIYQTVKAVDVYRKLTPEVLDKIEEIFGNKPAEVTPRFGV</sequence>
<keyword evidence="3" id="KW-0560">Oxidoreductase</keyword>
<evidence type="ECO:0000256" key="3">
    <source>
        <dbReference type="ARBA" id="ARBA00023002"/>
    </source>
</evidence>
<dbReference type="PANTHER" id="PTHR43150">
    <property type="entry name" value="HYPERKINETIC, ISOFORM M"/>
    <property type="match status" value="1"/>
</dbReference>
<organism evidence="5 6">
    <name type="scientific">Ascochyta lentis</name>
    <dbReference type="NCBI Taxonomy" id="205686"/>
    <lineage>
        <taxon>Eukaryota</taxon>
        <taxon>Fungi</taxon>
        <taxon>Dikarya</taxon>
        <taxon>Ascomycota</taxon>
        <taxon>Pezizomycotina</taxon>
        <taxon>Dothideomycetes</taxon>
        <taxon>Pleosporomycetidae</taxon>
        <taxon>Pleosporales</taxon>
        <taxon>Pleosporineae</taxon>
        <taxon>Didymellaceae</taxon>
        <taxon>Ascochyta</taxon>
    </lineage>
</organism>
<dbReference type="InterPro" id="IPR036812">
    <property type="entry name" value="NAD(P)_OxRdtase_dom_sf"/>
</dbReference>
<keyword evidence="6" id="KW-1185">Reference proteome</keyword>
<dbReference type="OrthoDB" id="1720422at2759"/>
<evidence type="ECO:0000256" key="1">
    <source>
        <dbReference type="ARBA" id="ARBA00006515"/>
    </source>
</evidence>
<evidence type="ECO:0000313" key="6">
    <source>
        <dbReference type="Proteomes" id="UP000651452"/>
    </source>
</evidence>
<evidence type="ECO:0000313" key="5">
    <source>
        <dbReference type="EMBL" id="KAF9690824.1"/>
    </source>
</evidence>
<dbReference type="GO" id="GO:0016491">
    <property type="term" value="F:oxidoreductase activity"/>
    <property type="evidence" value="ECO:0007669"/>
    <property type="project" value="UniProtKB-KW"/>
</dbReference>
<accession>A0A8H7ITS9</accession>
<dbReference type="SUPFAM" id="SSF51430">
    <property type="entry name" value="NAD(P)-linked oxidoreductase"/>
    <property type="match status" value="1"/>
</dbReference>
<dbReference type="Pfam" id="PF00248">
    <property type="entry name" value="Aldo_ket_red"/>
    <property type="match status" value="1"/>
</dbReference>
<feature type="domain" description="NADP-dependent oxidoreductase" evidence="4">
    <location>
        <begin position="27"/>
        <end position="343"/>
    </location>
</feature>
<proteinExistence type="inferred from homology"/>
<dbReference type="PRINTS" id="PR01577">
    <property type="entry name" value="KCNABCHANNEL"/>
</dbReference>
<gene>
    <name evidence="5" type="ORF">EKO04_011010</name>
</gene>
<dbReference type="AlphaFoldDB" id="A0A8H7ITS9"/>
<dbReference type="PANTHER" id="PTHR43150:SF6">
    <property type="entry name" value="VIC POTASSIUM ION CHANNEL, BETA SUBUNIT (EUROFUNG)"/>
    <property type="match status" value="1"/>
</dbReference>
<dbReference type="EMBL" id="RZGK01000022">
    <property type="protein sequence ID" value="KAF9690824.1"/>
    <property type="molecule type" value="Genomic_DNA"/>
</dbReference>
<dbReference type="Gene3D" id="3.20.20.100">
    <property type="entry name" value="NADP-dependent oxidoreductase domain"/>
    <property type="match status" value="1"/>
</dbReference>
<reference evidence="5" key="2">
    <citation type="submission" date="2020-09" db="EMBL/GenBank/DDBJ databases">
        <title>Reference genome assembly for Australian Ascochyta lentis isolate Al4.</title>
        <authorList>
            <person name="Lee R.C."/>
            <person name="Farfan-Caceres L.M."/>
            <person name="Debler J.W."/>
            <person name="Williams A.H."/>
            <person name="Henares B.M."/>
        </authorList>
    </citation>
    <scope>NUCLEOTIDE SEQUENCE</scope>
    <source>
        <strain evidence="5">Al4</strain>
    </source>
</reference>
<comment type="caution">
    <text evidence="5">The sequence shown here is derived from an EMBL/GenBank/DDBJ whole genome shotgun (WGS) entry which is preliminary data.</text>
</comment>
<name>A0A8H7ITS9_9PLEO</name>
<dbReference type="InterPro" id="IPR023210">
    <property type="entry name" value="NADP_OxRdtase_dom"/>
</dbReference>
<evidence type="ECO:0000259" key="4">
    <source>
        <dbReference type="Pfam" id="PF00248"/>
    </source>
</evidence>
<dbReference type="InterPro" id="IPR005399">
    <property type="entry name" value="K_chnl_volt-dep_bsu_KCNAB-rel"/>
</dbReference>
<reference evidence="5" key="1">
    <citation type="submission" date="2018-12" db="EMBL/GenBank/DDBJ databases">
        <authorList>
            <person name="Syme R.A."/>
            <person name="Farfan-Caceres L."/>
            <person name="Lichtenzveig J."/>
        </authorList>
    </citation>
    <scope>NUCLEOTIDE SEQUENCE</scope>
    <source>
        <strain evidence="5">Al4</strain>
    </source>
</reference>
<evidence type="ECO:0000256" key="2">
    <source>
        <dbReference type="ARBA" id="ARBA00022857"/>
    </source>
</evidence>
<protein>
    <recommendedName>
        <fullName evidence="4">NADP-dependent oxidoreductase domain-containing protein</fullName>
    </recommendedName>
</protein>